<evidence type="ECO:0000256" key="7">
    <source>
        <dbReference type="ARBA" id="ARBA00023136"/>
    </source>
</evidence>
<evidence type="ECO:0000256" key="5">
    <source>
        <dbReference type="ARBA" id="ARBA00022989"/>
    </source>
</evidence>
<evidence type="ECO:0000256" key="10">
    <source>
        <dbReference type="SAM" id="Phobius"/>
    </source>
</evidence>
<evidence type="ECO:0000313" key="11">
    <source>
        <dbReference type="EMBL" id="PIS39622.1"/>
    </source>
</evidence>
<dbReference type="InterPro" id="IPR003811">
    <property type="entry name" value="G3P_acylTferase_PlsY"/>
</dbReference>
<dbReference type="GO" id="GO:0005886">
    <property type="term" value="C:plasma membrane"/>
    <property type="evidence" value="ECO:0007669"/>
    <property type="project" value="InterPro"/>
</dbReference>
<evidence type="ECO:0000256" key="2">
    <source>
        <dbReference type="ARBA" id="ARBA00022516"/>
    </source>
</evidence>
<keyword evidence="7 10" id="KW-0472">Membrane</keyword>
<keyword evidence="3" id="KW-0808">Transferase</keyword>
<protein>
    <submittedName>
        <fullName evidence="11">Uncharacterized protein</fullName>
    </submittedName>
</protein>
<dbReference type="EMBL" id="PEYD01000018">
    <property type="protein sequence ID" value="PIS39622.1"/>
    <property type="molecule type" value="Genomic_DNA"/>
</dbReference>
<feature type="transmembrane region" description="Helical" evidence="10">
    <location>
        <begin position="82"/>
        <end position="100"/>
    </location>
</feature>
<accession>A0A2H0YPE3</accession>
<evidence type="ECO:0000256" key="9">
    <source>
        <dbReference type="ARBA" id="ARBA00023264"/>
    </source>
</evidence>
<gene>
    <name evidence="11" type="ORF">COT33_01010</name>
</gene>
<evidence type="ECO:0000256" key="1">
    <source>
        <dbReference type="ARBA" id="ARBA00022475"/>
    </source>
</evidence>
<evidence type="ECO:0000256" key="6">
    <source>
        <dbReference type="ARBA" id="ARBA00023098"/>
    </source>
</evidence>
<dbReference type="PANTHER" id="PTHR30309">
    <property type="entry name" value="INNER MEMBRANE PROTEIN YGIH"/>
    <property type="match status" value="1"/>
</dbReference>
<feature type="transmembrane region" description="Helical" evidence="10">
    <location>
        <begin position="165"/>
        <end position="182"/>
    </location>
</feature>
<dbReference type="GO" id="GO:0008654">
    <property type="term" value="P:phospholipid biosynthetic process"/>
    <property type="evidence" value="ECO:0007669"/>
    <property type="project" value="UniProtKB-KW"/>
</dbReference>
<keyword evidence="5 10" id="KW-1133">Transmembrane helix</keyword>
<dbReference type="GO" id="GO:0043772">
    <property type="term" value="F:acyl-phosphate glycerol-3-phosphate acyltransferase activity"/>
    <property type="evidence" value="ECO:0007669"/>
    <property type="project" value="InterPro"/>
</dbReference>
<dbReference type="PANTHER" id="PTHR30309:SF0">
    <property type="entry name" value="GLYCEROL-3-PHOSPHATE ACYLTRANSFERASE-RELATED"/>
    <property type="match status" value="1"/>
</dbReference>
<keyword evidence="8" id="KW-0594">Phospholipid biosynthesis</keyword>
<keyword evidence="6" id="KW-0443">Lipid metabolism</keyword>
<dbReference type="Pfam" id="PF02660">
    <property type="entry name" value="G3P_acyltransf"/>
    <property type="match status" value="1"/>
</dbReference>
<keyword evidence="1" id="KW-1003">Cell membrane</keyword>
<feature type="transmembrane region" description="Helical" evidence="10">
    <location>
        <begin position="140"/>
        <end position="159"/>
    </location>
</feature>
<feature type="transmembrane region" description="Helical" evidence="10">
    <location>
        <begin position="112"/>
        <end position="133"/>
    </location>
</feature>
<reference evidence="12" key="1">
    <citation type="submission" date="2017-09" db="EMBL/GenBank/DDBJ databases">
        <title>Depth-based differentiation of microbial function through sediment-hosted aquifers and enrichment of novel symbionts in the deep terrestrial subsurface.</title>
        <authorList>
            <person name="Probst A.J."/>
            <person name="Ladd B."/>
            <person name="Jarett J.K."/>
            <person name="Geller-Mcgrath D.E."/>
            <person name="Sieber C.M.K."/>
            <person name="Emerson J.B."/>
            <person name="Anantharaman K."/>
            <person name="Thomas B.C."/>
            <person name="Malmstrom R."/>
            <person name="Stieglmeier M."/>
            <person name="Klingl A."/>
            <person name="Woyke T."/>
            <person name="Ryan C.M."/>
            <person name="Banfield J.F."/>
        </authorList>
    </citation>
    <scope>NUCLEOTIDE SEQUENCE [LARGE SCALE GENOMIC DNA]</scope>
</reference>
<evidence type="ECO:0000256" key="3">
    <source>
        <dbReference type="ARBA" id="ARBA00022679"/>
    </source>
</evidence>
<keyword evidence="2" id="KW-0444">Lipid biosynthesis</keyword>
<evidence type="ECO:0000313" key="12">
    <source>
        <dbReference type="Proteomes" id="UP000230088"/>
    </source>
</evidence>
<proteinExistence type="predicted"/>
<organism evidence="11 12">
    <name type="scientific">Candidatus Nealsonbacteria bacterium CG08_land_8_20_14_0_20_38_20</name>
    <dbReference type="NCBI Taxonomy" id="1974705"/>
    <lineage>
        <taxon>Bacteria</taxon>
        <taxon>Candidatus Nealsoniibacteriota</taxon>
    </lineage>
</organism>
<evidence type="ECO:0000256" key="8">
    <source>
        <dbReference type="ARBA" id="ARBA00023209"/>
    </source>
</evidence>
<dbReference type="Proteomes" id="UP000230088">
    <property type="component" value="Unassembled WGS sequence"/>
</dbReference>
<sequence length="210" mass="23470">MINYNYLWPIFCYLFSSIPQGYLIVKKFTGKDIRQIGRRKLSGSNIIQNVGFLPGIISGLLDVLKGTIAVYGAIKLNLSAELVAISGILALCGQMWPVFMKFWGGRGGSVCIGSLAILSPKILLISALPWILLRIGWKKYGSSIGMILLIIISAILGFYFEEKAVLIFSLPALFLVYLQRILGEPGSLWKIKDKKIILWRFLLDRDTKNV</sequence>
<name>A0A2H0YPE3_9BACT</name>
<evidence type="ECO:0000256" key="4">
    <source>
        <dbReference type="ARBA" id="ARBA00022692"/>
    </source>
</evidence>
<dbReference type="AlphaFoldDB" id="A0A2H0YPE3"/>
<keyword evidence="4 10" id="KW-0812">Transmembrane</keyword>
<keyword evidence="9" id="KW-1208">Phospholipid metabolism</keyword>
<dbReference type="SMART" id="SM01207">
    <property type="entry name" value="G3P_acyltransf"/>
    <property type="match status" value="1"/>
</dbReference>
<comment type="caution">
    <text evidence="11">The sequence shown here is derived from an EMBL/GenBank/DDBJ whole genome shotgun (WGS) entry which is preliminary data.</text>
</comment>
<feature type="transmembrane region" description="Helical" evidence="10">
    <location>
        <begin position="6"/>
        <end position="25"/>
    </location>
</feature>